<sequence length="49" mass="5134">MRKSQRTIPSALARALTAPTAVATARSGDDPRPLSAKYSITASGRMSSE</sequence>
<organism evidence="2">
    <name type="scientific">uncultured Rubrobacteraceae bacterium</name>
    <dbReference type="NCBI Taxonomy" id="349277"/>
    <lineage>
        <taxon>Bacteria</taxon>
        <taxon>Bacillati</taxon>
        <taxon>Actinomycetota</taxon>
        <taxon>Rubrobacteria</taxon>
        <taxon>Rubrobacterales</taxon>
        <taxon>Rubrobacteraceae</taxon>
        <taxon>environmental samples</taxon>
    </lineage>
</organism>
<proteinExistence type="predicted"/>
<reference evidence="2" key="1">
    <citation type="submission" date="2020-02" db="EMBL/GenBank/DDBJ databases">
        <authorList>
            <person name="Meier V. D."/>
        </authorList>
    </citation>
    <scope>NUCLEOTIDE SEQUENCE</scope>
    <source>
        <strain evidence="2">AVDCRST_MAG05</strain>
    </source>
</reference>
<accession>A0A6J4SJU2</accession>
<dbReference type="EMBL" id="CADCVM010000213">
    <property type="protein sequence ID" value="CAA9493629.1"/>
    <property type="molecule type" value="Genomic_DNA"/>
</dbReference>
<feature type="region of interest" description="Disordered" evidence="1">
    <location>
        <begin position="16"/>
        <end position="49"/>
    </location>
</feature>
<feature type="compositionally biased region" description="Polar residues" evidence="1">
    <location>
        <begin position="38"/>
        <end position="49"/>
    </location>
</feature>
<evidence type="ECO:0000256" key="1">
    <source>
        <dbReference type="SAM" id="MobiDB-lite"/>
    </source>
</evidence>
<name>A0A6J4SJU2_9ACTN</name>
<evidence type="ECO:0000313" key="2">
    <source>
        <dbReference type="EMBL" id="CAA9493629.1"/>
    </source>
</evidence>
<dbReference type="AlphaFoldDB" id="A0A6J4SJU2"/>
<protein>
    <submittedName>
        <fullName evidence="2">Uncharacterized protein</fullName>
    </submittedName>
</protein>
<gene>
    <name evidence="2" type="ORF">AVDCRST_MAG05-2028</name>
</gene>